<evidence type="ECO:0000256" key="8">
    <source>
        <dbReference type="ARBA" id="ARBA00022485"/>
    </source>
</evidence>
<comment type="catalytic activity">
    <reaction evidence="17">
        <text>coproporphyrinogen III + 2 S-adenosyl-L-methionine = protoporphyrinogen IX + 2 5'-deoxyadenosine + 2 L-methionine + 2 CO2</text>
        <dbReference type="Rhea" id="RHEA:15425"/>
        <dbReference type="ChEBI" id="CHEBI:16526"/>
        <dbReference type="ChEBI" id="CHEBI:17319"/>
        <dbReference type="ChEBI" id="CHEBI:57307"/>
        <dbReference type="ChEBI" id="CHEBI:57309"/>
        <dbReference type="ChEBI" id="CHEBI:57844"/>
        <dbReference type="ChEBI" id="CHEBI:59789"/>
        <dbReference type="EC" id="1.3.98.3"/>
    </reaction>
</comment>
<comment type="caution">
    <text evidence="19">The sequence shown here is derived from an EMBL/GenBank/DDBJ whole genome shotgun (WGS) entry which is preliminary data.</text>
</comment>
<reference evidence="19 20" key="2">
    <citation type="submission" date="2015-01" db="EMBL/GenBank/DDBJ databases">
        <authorList>
            <consortium name="NBRP consortium"/>
            <person name="Sawabe T."/>
            <person name="Meirelles P."/>
            <person name="Feng G."/>
            <person name="Sayaka M."/>
            <person name="Hattori M."/>
            <person name="Ohkuma M."/>
        </authorList>
    </citation>
    <scope>NUCLEOTIDE SEQUENCE [LARGE SCALE GENOMIC DNA]</scope>
    <source>
        <strain evidence="19 20">JCM19232</strain>
    </source>
</reference>
<keyword evidence="9" id="KW-0963">Cytoplasm</keyword>
<comment type="similarity">
    <text evidence="4">Belongs to the anaerobic coproporphyrinogen-III oxidase family.</text>
</comment>
<dbReference type="SUPFAM" id="SSF102114">
    <property type="entry name" value="Radical SAM enzymes"/>
    <property type="match status" value="1"/>
</dbReference>
<sequence length="171" mass="20031">MDHFALPEDELAVAQREGKLHRNFQGYTTQGECDLIGFGVSAISMVGDTYAQNQKELKHYYAQMDELRHALWKGVSLSHDDLLRRELIKQLMCNFHLNKRDIEAEFNVKFDSYFEEDLQLLKTFIDDGLVDVSDDEIAVNLRGRMLIRNICMSFDKYFRAKARQQQFSRVI</sequence>
<keyword evidence="12" id="KW-0560">Oxidoreductase</keyword>
<evidence type="ECO:0000313" key="20">
    <source>
        <dbReference type="Proteomes" id="UP000031670"/>
    </source>
</evidence>
<evidence type="ECO:0000256" key="4">
    <source>
        <dbReference type="ARBA" id="ARBA00005493"/>
    </source>
</evidence>
<evidence type="ECO:0000259" key="18">
    <source>
        <dbReference type="Pfam" id="PF06969"/>
    </source>
</evidence>
<dbReference type="GO" id="GO:0051539">
    <property type="term" value="F:4 iron, 4 sulfur cluster binding"/>
    <property type="evidence" value="ECO:0007669"/>
    <property type="project" value="UniProtKB-KW"/>
</dbReference>
<feature type="domain" description="HemN C-terminal" evidence="18">
    <location>
        <begin position="77"/>
        <end position="146"/>
    </location>
</feature>
<evidence type="ECO:0000256" key="6">
    <source>
        <dbReference type="ARBA" id="ARBA00011912"/>
    </source>
</evidence>
<name>A0A0B8PGX4_9VIBR</name>
<dbReference type="EC" id="1.3.98.3" evidence="6"/>
<keyword evidence="10" id="KW-0949">S-adenosyl-L-methionine</keyword>
<evidence type="ECO:0000256" key="7">
    <source>
        <dbReference type="ARBA" id="ARBA00020156"/>
    </source>
</evidence>
<evidence type="ECO:0000256" key="1">
    <source>
        <dbReference type="ARBA" id="ARBA00001966"/>
    </source>
</evidence>
<dbReference type="GO" id="GO:0051989">
    <property type="term" value="F:coproporphyrinogen dehydrogenase activity"/>
    <property type="evidence" value="ECO:0007669"/>
    <property type="project" value="UniProtKB-EC"/>
</dbReference>
<dbReference type="PANTHER" id="PTHR13932">
    <property type="entry name" value="COPROPORPHYRINIGEN III OXIDASE"/>
    <property type="match status" value="1"/>
</dbReference>
<protein>
    <recommendedName>
        <fullName evidence="7">Oxygen-independent coproporphyrinogen III oxidase</fullName>
        <ecNumber evidence="6">1.3.98.3</ecNumber>
    </recommendedName>
    <alternativeName>
        <fullName evidence="16">Coproporphyrinogen III dehydrogenase</fullName>
    </alternativeName>
</protein>
<evidence type="ECO:0000256" key="9">
    <source>
        <dbReference type="ARBA" id="ARBA00022490"/>
    </source>
</evidence>
<comment type="cofactor">
    <cofactor evidence="1">
        <name>[4Fe-4S] cluster</name>
        <dbReference type="ChEBI" id="CHEBI:49883"/>
    </cofactor>
</comment>
<evidence type="ECO:0000256" key="14">
    <source>
        <dbReference type="ARBA" id="ARBA00023014"/>
    </source>
</evidence>
<dbReference type="InterPro" id="IPR034505">
    <property type="entry name" value="Coproporphyrinogen-III_oxidase"/>
</dbReference>
<evidence type="ECO:0000256" key="11">
    <source>
        <dbReference type="ARBA" id="ARBA00022723"/>
    </source>
</evidence>
<dbReference type="Pfam" id="PF06969">
    <property type="entry name" value="HemN_C"/>
    <property type="match status" value="1"/>
</dbReference>
<dbReference type="GO" id="GO:0046872">
    <property type="term" value="F:metal ion binding"/>
    <property type="evidence" value="ECO:0007669"/>
    <property type="project" value="UniProtKB-KW"/>
</dbReference>
<keyword evidence="15" id="KW-0627">Porphyrin biosynthesis</keyword>
<dbReference type="FunFam" id="1.10.10.920:FF:000001">
    <property type="entry name" value="Coproporphyrinogen-III oxidase"/>
    <property type="match status" value="1"/>
</dbReference>
<dbReference type="GO" id="GO:0006782">
    <property type="term" value="P:protoporphyrinogen IX biosynthetic process"/>
    <property type="evidence" value="ECO:0007669"/>
    <property type="project" value="TreeGrafter"/>
</dbReference>
<dbReference type="InterPro" id="IPR058240">
    <property type="entry name" value="rSAM_sf"/>
</dbReference>
<evidence type="ECO:0000256" key="2">
    <source>
        <dbReference type="ARBA" id="ARBA00004496"/>
    </source>
</evidence>
<evidence type="ECO:0000256" key="12">
    <source>
        <dbReference type="ARBA" id="ARBA00023002"/>
    </source>
</evidence>
<evidence type="ECO:0000256" key="5">
    <source>
        <dbReference type="ARBA" id="ARBA00011245"/>
    </source>
</evidence>
<comment type="subcellular location">
    <subcellularLocation>
        <location evidence="2">Cytoplasm</location>
    </subcellularLocation>
</comment>
<keyword evidence="13" id="KW-0408">Iron</keyword>
<dbReference type="GO" id="GO:0005737">
    <property type="term" value="C:cytoplasm"/>
    <property type="evidence" value="ECO:0007669"/>
    <property type="project" value="UniProtKB-SubCell"/>
</dbReference>
<gene>
    <name evidence="19" type="ORF">JCM19232_2287</name>
</gene>
<reference evidence="19 20" key="1">
    <citation type="submission" date="2015-01" db="EMBL/GenBank/DDBJ databases">
        <title>Vibrio sp. C5 JCM 19232 whole genome shotgun sequence.</title>
        <authorList>
            <person name="Sawabe T."/>
            <person name="Meirelles P."/>
            <person name="Feng G."/>
            <person name="Sayaka M."/>
            <person name="Hattori M."/>
            <person name="Ohkuma M."/>
        </authorList>
    </citation>
    <scope>NUCLEOTIDE SEQUENCE [LARGE SCALE GENOMIC DNA]</scope>
    <source>
        <strain evidence="19 20">JCM19232</strain>
    </source>
</reference>
<organism evidence="19 20">
    <name type="scientific">Vibrio ishigakensis</name>
    <dbReference type="NCBI Taxonomy" id="1481914"/>
    <lineage>
        <taxon>Bacteria</taxon>
        <taxon>Pseudomonadati</taxon>
        <taxon>Pseudomonadota</taxon>
        <taxon>Gammaproteobacteria</taxon>
        <taxon>Vibrionales</taxon>
        <taxon>Vibrionaceae</taxon>
        <taxon>Vibrio</taxon>
    </lineage>
</organism>
<evidence type="ECO:0000256" key="10">
    <source>
        <dbReference type="ARBA" id="ARBA00022691"/>
    </source>
</evidence>
<evidence type="ECO:0000313" key="19">
    <source>
        <dbReference type="EMBL" id="GAM63877.1"/>
    </source>
</evidence>
<comment type="subunit">
    <text evidence="5">Monomer.</text>
</comment>
<accession>A0A0B8PGX4</accession>
<dbReference type="AlphaFoldDB" id="A0A0B8PGX4"/>
<evidence type="ECO:0000256" key="3">
    <source>
        <dbReference type="ARBA" id="ARBA00004785"/>
    </source>
</evidence>
<dbReference type="Proteomes" id="UP000031670">
    <property type="component" value="Unassembled WGS sequence"/>
</dbReference>
<evidence type="ECO:0000256" key="15">
    <source>
        <dbReference type="ARBA" id="ARBA00023244"/>
    </source>
</evidence>
<dbReference type="PANTHER" id="PTHR13932:SF6">
    <property type="entry name" value="OXYGEN-INDEPENDENT COPROPORPHYRINOGEN III OXIDASE"/>
    <property type="match status" value="1"/>
</dbReference>
<dbReference type="InterPro" id="IPR010723">
    <property type="entry name" value="HemN_C"/>
</dbReference>
<evidence type="ECO:0000256" key="13">
    <source>
        <dbReference type="ARBA" id="ARBA00023004"/>
    </source>
</evidence>
<evidence type="ECO:0000256" key="16">
    <source>
        <dbReference type="ARBA" id="ARBA00030263"/>
    </source>
</evidence>
<dbReference type="Gene3D" id="1.10.10.920">
    <property type="match status" value="1"/>
</dbReference>
<keyword evidence="8" id="KW-0004">4Fe-4S</keyword>
<keyword evidence="11" id="KW-0479">Metal-binding</keyword>
<dbReference type="EMBL" id="BBSA01000010">
    <property type="protein sequence ID" value="GAM63877.1"/>
    <property type="molecule type" value="Genomic_DNA"/>
</dbReference>
<proteinExistence type="inferred from homology"/>
<evidence type="ECO:0000256" key="17">
    <source>
        <dbReference type="ARBA" id="ARBA00048321"/>
    </source>
</evidence>
<keyword evidence="14" id="KW-0411">Iron-sulfur</keyword>
<comment type="pathway">
    <text evidence="3">Porphyrin-containing compound metabolism; protoporphyrin-IX biosynthesis; protoporphyrinogen-IX from coproporphyrinogen-III (AdoMet route): step 1/1.</text>
</comment>